<evidence type="ECO:0000256" key="5">
    <source>
        <dbReference type="ARBA" id="ARBA00023163"/>
    </source>
</evidence>
<dbReference type="InterPro" id="IPR001471">
    <property type="entry name" value="AP2/ERF_dom"/>
</dbReference>
<evidence type="ECO:0000259" key="8">
    <source>
        <dbReference type="PROSITE" id="PS51032"/>
    </source>
</evidence>
<dbReference type="Proteomes" id="UP001632038">
    <property type="component" value="Unassembled WGS sequence"/>
</dbReference>
<feature type="compositionally biased region" description="Basic residues" evidence="7">
    <location>
        <begin position="38"/>
        <end position="49"/>
    </location>
</feature>
<keyword evidence="4" id="KW-0238">DNA-binding</keyword>
<dbReference type="Gene3D" id="3.30.730.10">
    <property type="entry name" value="AP2/ERF domain"/>
    <property type="match status" value="1"/>
</dbReference>
<protein>
    <recommendedName>
        <fullName evidence="8">AP2/ERF domain-containing protein</fullName>
    </recommendedName>
</protein>
<dbReference type="AlphaFoldDB" id="A0ABD3CRB7"/>
<dbReference type="GO" id="GO:0005634">
    <property type="term" value="C:nucleus"/>
    <property type="evidence" value="ECO:0007669"/>
    <property type="project" value="UniProtKB-SubCell"/>
</dbReference>
<dbReference type="InterPro" id="IPR016177">
    <property type="entry name" value="DNA-bd_dom_sf"/>
</dbReference>
<dbReference type="PROSITE" id="PS51032">
    <property type="entry name" value="AP2_ERF"/>
    <property type="match status" value="1"/>
</dbReference>
<keyword evidence="5" id="KW-0804">Transcription</keyword>
<dbReference type="Pfam" id="PF00847">
    <property type="entry name" value="AP2"/>
    <property type="match status" value="1"/>
</dbReference>
<keyword evidence="10" id="KW-1185">Reference proteome</keyword>
<feature type="domain" description="AP2/ERF" evidence="8">
    <location>
        <begin position="122"/>
        <end position="179"/>
    </location>
</feature>
<feature type="region of interest" description="Disordered" evidence="7">
    <location>
        <begin position="30"/>
        <end position="57"/>
    </location>
</feature>
<evidence type="ECO:0000313" key="9">
    <source>
        <dbReference type="EMBL" id="KAL3632099.1"/>
    </source>
</evidence>
<dbReference type="SUPFAM" id="SSF54171">
    <property type="entry name" value="DNA-binding domain"/>
    <property type="match status" value="1"/>
</dbReference>
<dbReference type="InterPro" id="IPR036955">
    <property type="entry name" value="AP2/ERF_dom_sf"/>
</dbReference>
<dbReference type="EMBL" id="JAVIJP010000032">
    <property type="protein sequence ID" value="KAL3632099.1"/>
    <property type="molecule type" value="Genomic_DNA"/>
</dbReference>
<comment type="caution">
    <text evidence="9">The sequence shown here is derived from an EMBL/GenBank/DDBJ whole genome shotgun (WGS) entry which is preliminary data.</text>
</comment>
<keyword evidence="6" id="KW-0539">Nucleus</keyword>
<accession>A0ABD3CRB7</accession>
<feature type="compositionally biased region" description="Low complexity" evidence="7">
    <location>
        <begin position="88"/>
        <end position="101"/>
    </location>
</feature>
<dbReference type="GO" id="GO:0003677">
    <property type="term" value="F:DNA binding"/>
    <property type="evidence" value="ECO:0007669"/>
    <property type="project" value="UniProtKB-KW"/>
</dbReference>
<evidence type="ECO:0000256" key="3">
    <source>
        <dbReference type="ARBA" id="ARBA00023015"/>
    </source>
</evidence>
<dbReference type="PRINTS" id="PR00367">
    <property type="entry name" value="ETHRSPELEMNT"/>
</dbReference>
<evidence type="ECO:0000313" key="10">
    <source>
        <dbReference type="Proteomes" id="UP001632038"/>
    </source>
</evidence>
<keyword evidence="2" id="KW-0611">Plant defense</keyword>
<keyword evidence="3" id="KW-0805">Transcription regulation</keyword>
<evidence type="ECO:0000256" key="7">
    <source>
        <dbReference type="SAM" id="MobiDB-lite"/>
    </source>
</evidence>
<dbReference type="InterPro" id="IPR044808">
    <property type="entry name" value="ERF_plant"/>
</dbReference>
<dbReference type="PANTHER" id="PTHR31190">
    <property type="entry name" value="DNA-BINDING DOMAIN"/>
    <property type="match status" value="1"/>
</dbReference>
<organism evidence="9 10">
    <name type="scientific">Castilleja foliolosa</name>
    <dbReference type="NCBI Taxonomy" id="1961234"/>
    <lineage>
        <taxon>Eukaryota</taxon>
        <taxon>Viridiplantae</taxon>
        <taxon>Streptophyta</taxon>
        <taxon>Embryophyta</taxon>
        <taxon>Tracheophyta</taxon>
        <taxon>Spermatophyta</taxon>
        <taxon>Magnoliopsida</taxon>
        <taxon>eudicotyledons</taxon>
        <taxon>Gunneridae</taxon>
        <taxon>Pentapetalae</taxon>
        <taxon>asterids</taxon>
        <taxon>lamiids</taxon>
        <taxon>Lamiales</taxon>
        <taxon>Orobanchaceae</taxon>
        <taxon>Pedicularideae</taxon>
        <taxon>Castillejinae</taxon>
        <taxon>Castilleja</taxon>
    </lineage>
</organism>
<dbReference type="SMART" id="SM00380">
    <property type="entry name" value="AP2"/>
    <property type="match status" value="1"/>
</dbReference>
<dbReference type="GO" id="GO:0006952">
    <property type="term" value="P:defense response"/>
    <property type="evidence" value="ECO:0007669"/>
    <property type="project" value="UniProtKB-KW"/>
</dbReference>
<feature type="region of interest" description="Disordered" evidence="7">
    <location>
        <begin position="86"/>
        <end position="125"/>
    </location>
</feature>
<feature type="region of interest" description="Disordered" evidence="7">
    <location>
        <begin position="177"/>
        <end position="202"/>
    </location>
</feature>
<reference evidence="10" key="1">
    <citation type="journal article" date="2024" name="IScience">
        <title>Strigolactones Initiate the Formation of Haustorium-like Structures in Castilleja.</title>
        <authorList>
            <person name="Buerger M."/>
            <person name="Peterson D."/>
            <person name="Chory J."/>
        </authorList>
    </citation>
    <scope>NUCLEOTIDE SEQUENCE [LARGE SCALE GENOMIC DNA]</scope>
</reference>
<gene>
    <name evidence="9" type="ORF">CASFOL_025083</name>
</gene>
<name>A0ABD3CRB7_9LAMI</name>
<dbReference type="CDD" id="cd00018">
    <property type="entry name" value="AP2"/>
    <property type="match status" value="1"/>
</dbReference>
<evidence type="ECO:0000256" key="4">
    <source>
        <dbReference type="ARBA" id="ARBA00023125"/>
    </source>
</evidence>
<evidence type="ECO:0000256" key="6">
    <source>
        <dbReference type="ARBA" id="ARBA00023242"/>
    </source>
</evidence>
<comment type="subcellular location">
    <subcellularLocation>
        <location evidence="1">Nucleus</location>
    </subcellularLocation>
</comment>
<sequence length="346" mass="38410">MCGGAIISDFVAPASRSSRRLTAELLWGSGVSPDLNKRKNNPRNYHPKPRRSEPIVDLDDDFEADFQDFKDCSDDEGEVDVKKPFSFSASKNSSGLKGLKSVDSAESDEDTEKSSKRKRKNQYRGIRQRPWGKWAAEIRDPSKGVRVWLGTFNTAEEAARAYDTEARRIRGKKAKVNFPEDAPPATNLHKPLPKGSTESAQPSLNESMNFTNMLNNEIYDSFSLLEEKPLMNSQFGTGPNVYFSSDQGSNSFDCSDFTWGGENCVKTPEITSVLSAVIEDDQSQFVENSGPAEKAKSGMELYEMPQSYLDSNWDASIDAFINGEGVQDCGSGMDLWSFDAMLDGVY</sequence>
<evidence type="ECO:0000256" key="1">
    <source>
        <dbReference type="ARBA" id="ARBA00004123"/>
    </source>
</evidence>
<dbReference type="FunFam" id="3.30.730.10:FF:000001">
    <property type="entry name" value="Ethylene-responsive transcription factor 2"/>
    <property type="match status" value="1"/>
</dbReference>
<proteinExistence type="predicted"/>
<dbReference type="PANTHER" id="PTHR31190:SF480">
    <property type="entry name" value="ETHYLENE-RESPONSIVE TRANSCRIPTION FACTOR RAP2-12"/>
    <property type="match status" value="1"/>
</dbReference>
<evidence type="ECO:0000256" key="2">
    <source>
        <dbReference type="ARBA" id="ARBA00022821"/>
    </source>
</evidence>